<evidence type="ECO:0000313" key="2">
    <source>
        <dbReference type="EMBL" id="ROL52192.1"/>
    </source>
</evidence>
<gene>
    <name evidence="2" type="ORF">DPX16_6069</name>
</gene>
<dbReference type="AlphaFoldDB" id="A0A3N0Z1Q3"/>
<comment type="caution">
    <text evidence="2">The sequence shown here is derived from an EMBL/GenBank/DDBJ whole genome shotgun (WGS) entry which is preliminary data.</text>
</comment>
<name>A0A3N0Z1Q3_ANAGA</name>
<sequence>MSGLSPLDMRVHSTQLSSALQDARLYAHYPKTSFTIVADTPENLRLKQQSKMQSHGCVVVMSRRRSSISPEYGPDTADYGKPRDKQRD</sequence>
<dbReference type="OrthoDB" id="8959094at2759"/>
<proteinExistence type="predicted"/>
<accession>A0A3N0Z1Q3</accession>
<dbReference type="EMBL" id="RJVU01017312">
    <property type="protein sequence ID" value="ROL52192.1"/>
    <property type="molecule type" value="Genomic_DNA"/>
</dbReference>
<evidence type="ECO:0000256" key="1">
    <source>
        <dbReference type="SAM" id="MobiDB-lite"/>
    </source>
</evidence>
<organism evidence="2 3">
    <name type="scientific">Anabarilius grahami</name>
    <name type="common">Kanglang fish</name>
    <name type="synonym">Barilius grahami</name>
    <dbReference type="NCBI Taxonomy" id="495550"/>
    <lineage>
        <taxon>Eukaryota</taxon>
        <taxon>Metazoa</taxon>
        <taxon>Chordata</taxon>
        <taxon>Craniata</taxon>
        <taxon>Vertebrata</taxon>
        <taxon>Euteleostomi</taxon>
        <taxon>Actinopterygii</taxon>
        <taxon>Neopterygii</taxon>
        <taxon>Teleostei</taxon>
        <taxon>Ostariophysi</taxon>
        <taxon>Cypriniformes</taxon>
        <taxon>Xenocyprididae</taxon>
        <taxon>Xenocypridinae</taxon>
        <taxon>Xenocypridinae incertae sedis</taxon>
        <taxon>Anabarilius</taxon>
    </lineage>
</organism>
<dbReference type="Proteomes" id="UP000281406">
    <property type="component" value="Unassembled WGS sequence"/>
</dbReference>
<reference evidence="2 3" key="1">
    <citation type="submission" date="2018-10" db="EMBL/GenBank/DDBJ databases">
        <title>Genome assembly for a Yunnan-Guizhou Plateau 3E fish, Anabarilius grahami (Regan), and its evolutionary and genetic applications.</title>
        <authorList>
            <person name="Jiang W."/>
        </authorList>
    </citation>
    <scope>NUCLEOTIDE SEQUENCE [LARGE SCALE GENOMIC DNA]</scope>
    <source>
        <strain evidence="2">AG-KIZ</strain>
        <tissue evidence="2">Muscle</tissue>
    </source>
</reference>
<feature type="compositionally biased region" description="Basic and acidic residues" evidence="1">
    <location>
        <begin position="78"/>
        <end position="88"/>
    </location>
</feature>
<evidence type="ECO:0000313" key="3">
    <source>
        <dbReference type="Proteomes" id="UP000281406"/>
    </source>
</evidence>
<protein>
    <submittedName>
        <fullName evidence="2">LIM and SH3 domain protein 1</fullName>
    </submittedName>
</protein>
<feature type="region of interest" description="Disordered" evidence="1">
    <location>
        <begin position="49"/>
        <end position="88"/>
    </location>
</feature>
<keyword evidence="3" id="KW-1185">Reference proteome</keyword>